<dbReference type="GO" id="GO:0045892">
    <property type="term" value="P:negative regulation of DNA-templated transcription"/>
    <property type="evidence" value="ECO:0007669"/>
    <property type="project" value="UniProtKB-UniRule"/>
</dbReference>
<evidence type="ECO:0000256" key="13">
    <source>
        <dbReference type="RuleBase" id="RU003991"/>
    </source>
</evidence>
<evidence type="ECO:0000256" key="1">
    <source>
        <dbReference type="ARBA" id="ARBA00007484"/>
    </source>
</evidence>
<dbReference type="InterPro" id="IPR050077">
    <property type="entry name" value="LexA_repressor"/>
</dbReference>
<dbReference type="InterPro" id="IPR036388">
    <property type="entry name" value="WH-like_DNA-bd_sf"/>
</dbReference>
<feature type="domain" description="Peptidase S24/S26A/S26B/S26C" evidence="14">
    <location>
        <begin position="84"/>
        <end position="198"/>
    </location>
</feature>
<reference evidence="16 17" key="1">
    <citation type="submission" date="2018-05" db="EMBL/GenBank/DDBJ databases">
        <title>A metagenomic window into the 2 km-deep terrestrial subsurface aquifer revealed taxonomically and functionally diverse microbial community comprising novel uncultured bacterial lineages.</title>
        <authorList>
            <person name="Kadnikov V.V."/>
            <person name="Mardanov A.V."/>
            <person name="Beletsky A.V."/>
            <person name="Banks D."/>
            <person name="Pimenov N.V."/>
            <person name="Frank Y.A."/>
            <person name="Karnachuk O.V."/>
            <person name="Ravin N.V."/>
        </authorList>
    </citation>
    <scope>NUCLEOTIDE SEQUENCE [LARGE SCALE GENOMIC DNA]</scope>
    <source>
        <strain evidence="16">BY5</strain>
    </source>
</reference>
<dbReference type="PANTHER" id="PTHR33516:SF2">
    <property type="entry name" value="LEXA REPRESSOR-RELATED"/>
    <property type="match status" value="1"/>
</dbReference>
<evidence type="ECO:0000256" key="6">
    <source>
        <dbReference type="ARBA" id="ARBA00022813"/>
    </source>
</evidence>
<dbReference type="InterPro" id="IPR036390">
    <property type="entry name" value="WH_DNA-bd_sf"/>
</dbReference>
<dbReference type="GO" id="GO:0009432">
    <property type="term" value="P:SOS response"/>
    <property type="evidence" value="ECO:0007669"/>
    <property type="project" value="UniProtKB-UniRule"/>
</dbReference>
<dbReference type="GO" id="GO:0006508">
    <property type="term" value="P:proteolysis"/>
    <property type="evidence" value="ECO:0007669"/>
    <property type="project" value="UniProtKB-KW"/>
</dbReference>
<sequence>MSPDPLTPKQKAVLTFIRSFFARWGYAPTIAEIAAGVRLSSTATVHKHVQALVDKGHLAALPRRSRGLVVKTEQIPVGGGVEVPLLGRVAAGQPLEISELPETITLPDWMIGRGETFVLQVKGESMIDEAIKDGDLVIVEKRDTARNGEMVIACLDGEEVTLKRLYREGDRVRLQPSNPAMPPIIVTDREVTIKGVVIGILRKYRQF</sequence>
<evidence type="ECO:0000256" key="11">
    <source>
        <dbReference type="ARBA" id="ARBA00023236"/>
    </source>
</evidence>
<keyword evidence="4 12" id="KW-0227">DNA damage</keyword>
<name>A0A367ZLT3_9BACT</name>
<feature type="site" description="Cleavage; by autolysis" evidence="12">
    <location>
        <begin position="91"/>
        <end position="92"/>
    </location>
</feature>
<dbReference type="NCBIfam" id="TIGR00498">
    <property type="entry name" value="lexA"/>
    <property type="match status" value="1"/>
</dbReference>
<keyword evidence="16" id="KW-0645">Protease</keyword>
<evidence type="ECO:0000256" key="9">
    <source>
        <dbReference type="ARBA" id="ARBA00023163"/>
    </source>
</evidence>
<dbReference type="InterPro" id="IPR006197">
    <property type="entry name" value="Peptidase_S24_LexA"/>
</dbReference>
<dbReference type="Proteomes" id="UP000252355">
    <property type="component" value="Unassembled WGS sequence"/>
</dbReference>
<keyword evidence="11 12" id="KW-0742">SOS response</keyword>
<comment type="similarity">
    <text evidence="1 12 13">Belongs to the peptidase S24 family.</text>
</comment>
<dbReference type="GO" id="GO:0006260">
    <property type="term" value="P:DNA replication"/>
    <property type="evidence" value="ECO:0007669"/>
    <property type="project" value="UniProtKB-UniRule"/>
</dbReference>
<dbReference type="Gene3D" id="1.10.10.10">
    <property type="entry name" value="Winged helix-like DNA-binding domain superfamily/Winged helix DNA-binding domain"/>
    <property type="match status" value="1"/>
</dbReference>
<feature type="active site" description="For autocatalytic cleavage activity" evidence="12">
    <location>
        <position position="125"/>
    </location>
</feature>
<dbReference type="InterPro" id="IPR006200">
    <property type="entry name" value="LexA"/>
</dbReference>
<dbReference type="GO" id="GO:0003677">
    <property type="term" value="F:DNA binding"/>
    <property type="evidence" value="ECO:0007669"/>
    <property type="project" value="UniProtKB-UniRule"/>
</dbReference>
<keyword evidence="6 12" id="KW-0068">Autocatalytic cleavage</keyword>
<dbReference type="PRINTS" id="PR00726">
    <property type="entry name" value="LEXASERPTASE"/>
</dbReference>
<dbReference type="CDD" id="cd06529">
    <property type="entry name" value="S24_LexA-like"/>
    <property type="match status" value="1"/>
</dbReference>
<evidence type="ECO:0000256" key="7">
    <source>
        <dbReference type="ARBA" id="ARBA00023015"/>
    </source>
</evidence>
<dbReference type="SUPFAM" id="SSF46785">
    <property type="entry name" value="Winged helix' DNA-binding domain"/>
    <property type="match status" value="1"/>
</dbReference>
<evidence type="ECO:0000259" key="15">
    <source>
        <dbReference type="Pfam" id="PF01726"/>
    </source>
</evidence>
<evidence type="ECO:0000256" key="5">
    <source>
        <dbReference type="ARBA" id="ARBA00022801"/>
    </source>
</evidence>
<evidence type="ECO:0000256" key="12">
    <source>
        <dbReference type="HAMAP-Rule" id="MF_00015"/>
    </source>
</evidence>
<keyword evidence="5 12" id="KW-0378">Hydrolase</keyword>
<dbReference type="HAMAP" id="MF_00015">
    <property type="entry name" value="LexA"/>
    <property type="match status" value="1"/>
</dbReference>
<comment type="caution">
    <text evidence="16">The sequence shown here is derived from an EMBL/GenBank/DDBJ whole genome shotgun (WGS) entry which is preliminary data.</text>
</comment>
<gene>
    <name evidence="12" type="primary">lexA</name>
    <name evidence="16" type="ORF">OZSIB_0957</name>
</gene>
<keyword evidence="8 12" id="KW-0238">DNA-binding</keyword>
<dbReference type="InterPro" id="IPR039418">
    <property type="entry name" value="LexA-like"/>
</dbReference>
<dbReference type="PANTHER" id="PTHR33516">
    <property type="entry name" value="LEXA REPRESSOR"/>
    <property type="match status" value="1"/>
</dbReference>
<evidence type="ECO:0000259" key="14">
    <source>
        <dbReference type="Pfam" id="PF00717"/>
    </source>
</evidence>
<dbReference type="GO" id="GO:0006281">
    <property type="term" value="P:DNA repair"/>
    <property type="evidence" value="ECO:0007669"/>
    <property type="project" value="UniProtKB-UniRule"/>
</dbReference>
<keyword evidence="9 12" id="KW-0804">Transcription</keyword>
<evidence type="ECO:0000256" key="2">
    <source>
        <dbReference type="ARBA" id="ARBA00022491"/>
    </source>
</evidence>
<keyword evidence="10 12" id="KW-0234">DNA repair</keyword>
<dbReference type="FunFam" id="2.10.109.10:FF:000001">
    <property type="entry name" value="LexA repressor"/>
    <property type="match status" value="1"/>
</dbReference>
<evidence type="ECO:0000256" key="3">
    <source>
        <dbReference type="ARBA" id="ARBA00022705"/>
    </source>
</evidence>
<evidence type="ECO:0000256" key="4">
    <source>
        <dbReference type="ARBA" id="ARBA00022763"/>
    </source>
</evidence>
<protein>
    <recommendedName>
        <fullName evidence="12">LexA repressor</fullName>
        <ecNumber evidence="12">3.4.21.88</ecNumber>
    </recommendedName>
</protein>
<keyword evidence="3 12" id="KW-0235">DNA replication</keyword>
<dbReference type="SUPFAM" id="SSF51306">
    <property type="entry name" value="LexA/Signal peptidase"/>
    <property type="match status" value="1"/>
</dbReference>
<evidence type="ECO:0000256" key="10">
    <source>
        <dbReference type="ARBA" id="ARBA00023204"/>
    </source>
</evidence>
<dbReference type="Pfam" id="PF00717">
    <property type="entry name" value="Peptidase_S24"/>
    <property type="match status" value="1"/>
</dbReference>
<comment type="catalytic activity">
    <reaction evidence="12">
        <text>Hydrolysis of Ala-|-Gly bond in repressor LexA.</text>
        <dbReference type="EC" id="3.4.21.88"/>
    </reaction>
</comment>
<comment type="subunit">
    <text evidence="12">Homodimer.</text>
</comment>
<dbReference type="EC" id="3.4.21.88" evidence="12"/>
<accession>A0A367ZLT3</accession>
<feature type="active site" description="For autocatalytic cleavage activity" evidence="12">
    <location>
        <position position="163"/>
    </location>
</feature>
<dbReference type="Gene3D" id="2.10.109.10">
    <property type="entry name" value="Umud Fragment, subunit A"/>
    <property type="match status" value="1"/>
</dbReference>
<dbReference type="EMBL" id="QOQW01000018">
    <property type="protein sequence ID" value="RCK78807.1"/>
    <property type="molecule type" value="Genomic_DNA"/>
</dbReference>
<keyword evidence="2 12" id="KW-0678">Repressor</keyword>
<dbReference type="InterPro" id="IPR015927">
    <property type="entry name" value="Peptidase_S24_S26A/B/C"/>
</dbReference>
<organism evidence="16 17">
    <name type="scientific">Candidatus Ozemobacter sibiricus</name>
    <dbReference type="NCBI Taxonomy" id="2268124"/>
    <lineage>
        <taxon>Bacteria</taxon>
        <taxon>Candidatus Ozemobacteria</taxon>
        <taxon>Candidatus Ozemobacterales</taxon>
        <taxon>Candidatus Ozemobacteraceae</taxon>
        <taxon>Candidatus Ozemobacter</taxon>
    </lineage>
</organism>
<feature type="domain" description="LexA repressor DNA-binding" evidence="15">
    <location>
        <begin position="5"/>
        <end position="67"/>
    </location>
</feature>
<dbReference type="InterPro" id="IPR006199">
    <property type="entry name" value="LexA_DNA-bd_dom"/>
</dbReference>
<dbReference type="InterPro" id="IPR036286">
    <property type="entry name" value="LexA/Signal_pep-like_sf"/>
</dbReference>
<evidence type="ECO:0000256" key="8">
    <source>
        <dbReference type="ARBA" id="ARBA00023125"/>
    </source>
</evidence>
<dbReference type="Pfam" id="PF01726">
    <property type="entry name" value="LexA_DNA_bind"/>
    <property type="match status" value="1"/>
</dbReference>
<evidence type="ECO:0000313" key="17">
    <source>
        <dbReference type="Proteomes" id="UP000252355"/>
    </source>
</evidence>
<dbReference type="GO" id="GO:0004252">
    <property type="term" value="F:serine-type endopeptidase activity"/>
    <property type="evidence" value="ECO:0007669"/>
    <property type="project" value="UniProtKB-UniRule"/>
</dbReference>
<evidence type="ECO:0000313" key="16">
    <source>
        <dbReference type="EMBL" id="RCK78807.1"/>
    </source>
</evidence>
<dbReference type="AlphaFoldDB" id="A0A367ZLT3"/>
<comment type="function">
    <text evidence="12">Represses a number of genes involved in the response to DNA damage (SOS response), including recA and lexA. In the presence of single-stranded DNA, RecA interacts with LexA causing an autocatalytic cleavage which disrupts the DNA-binding part of LexA, leading to derepression of the SOS regulon and eventually DNA repair.</text>
</comment>
<feature type="DNA-binding region" description="H-T-H motif" evidence="12">
    <location>
        <begin position="30"/>
        <end position="50"/>
    </location>
</feature>
<keyword evidence="7 12" id="KW-0805">Transcription regulation</keyword>
<proteinExistence type="inferred from homology"/>